<dbReference type="GO" id="GO:0016491">
    <property type="term" value="F:oxidoreductase activity"/>
    <property type="evidence" value="ECO:0007669"/>
    <property type="project" value="InterPro"/>
</dbReference>
<dbReference type="InterPro" id="IPR050553">
    <property type="entry name" value="Thioredoxin_ResA/DsbE_sf"/>
</dbReference>
<dbReference type="PANTHER" id="PTHR42852:SF17">
    <property type="entry name" value="THIOREDOXIN-LIKE PROTEIN HI_1115"/>
    <property type="match status" value="1"/>
</dbReference>
<sequence length="142" mass="16321">MTLSKQAPLFELPYIHNHSSIYKLEEDLGKVIVLTFWASWCPDCGKDLPMKEQLFKTMDHDKVKMMTINVTGRERKIEEGIEFKEKFLTQPTLSDEGRYVYDLYNCDGVPSTIIINQQGEIHANFGDQSSFLDIVSKLGEIV</sequence>
<dbReference type="InterPro" id="IPR000866">
    <property type="entry name" value="AhpC/TSA"/>
</dbReference>
<protein>
    <submittedName>
        <fullName evidence="3">TlpA family protein disulfide reductase</fullName>
    </submittedName>
</protein>
<dbReference type="EMBL" id="QTLC01000038">
    <property type="protein sequence ID" value="RDY70883.1"/>
    <property type="molecule type" value="Genomic_DNA"/>
</dbReference>
<evidence type="ECO:0000256" key="1">
    <source>
        <dbReference type="ARBA" id="ARBA00023157"/>
    </source>
</evidence>
<accession>A0A3D8VNP7</accession>
<gene>
    <name evidence="3" type="ORF">DXT76_10320</name>
</gene>
<reference evidence="3 4" key="1">
    <citation type="submission" date="2018-08" db="EMBL/GenBank/DDBJ databases">
        <title>Genome sequence of strict halophilic Halobacillus trueperi SS1 isolated from Lunsu, a salty water body of North West Himalayas.</title>
        <authorList>
            <person name="Gupta S."/>
            <person name="Sharma P."/>
            <person name="Dev K."/>
            <person name="Baumler D."/>
            <person name="Sourirajan A."/>
        </authorList>
    </citation>
    <scope>NUCLEOTIDE SEQUENCE [LARGE SCALE GENOMIC DNA]</scope>
    <source>
        <strain evidence="3 4">SS1</strain>
    </source>
</reference>
<dbReference type="InterPro" id="IPR013766">
    <property type="entry name" value="Thioredoxin_domain"/>
</dbReference>
<dbReference type="Gene3D" id="3.40.30.10">
    <property type="entry name" value="Glutaredoxin"/>
    <property type="match status" value="1"/>
</dbReference>
<dbReference type="AlphaFoldDB" id="A0A3D8VNP7"/>
<evidence type="ECO:0000259" key="2">
    <source>
        <dbReference type="PROSITE" id="PS51352"/>
    </source>
</evidence>
<name>A0A3D8VNP7_9BACI</name>
<keyword evidence="1" id="KW-1015">Disulfide bond</keyword>
<dbReference type="SUPFAM" id="SSF52833">
    <property type="entry name" value="Thioredoxin-like"/>
    <property type="match status" value="1"/>
</dbReference>
<dbReference type="Pfam" id="PF00578">
    <property type="entry name" value="AhpC-TSA"/>
    <property type="match status" value="1"/>
</dbReference>
<feature type="domain" description="Thioredoxin" evidence="2">
    <location>
        <begin position="1"/>
        <end position="140"/>
    </location>
</feature>
<dbReference type="CDD" id="cd02966">
    <property type="entry name" value="TlpA_like_family"/>
    <property type="match status" value="1"/>
</dbReference>
<comment type="caution">
    <text evidence="3">The sequence shown here is derived from an EMBL/GenBank/DDBJ whole genome shotgun (WGS) entry which is preliminary data.</text>
</comment>
<dbReference type="InterPro" id="IPR036249">
    <property type="entry name" value="Thioredoxin-like_sf"/>
</dbReference>
<proteinExistence type="predicted"/>
<dbReference type="GO" id="GO:0016209">
    <property type="term" value="F:antioxidant activity"/>
    <property type="evidence" value="ECO:0007669"/>
    <property type="project" value="InterPro"/>
</dbReference>
<organism evidence="3 4">
    <name type="scientific">Halobacillus trueperi</name>
    <dbReference type="NCBI Taxonomy" id="156205"/>
    <lineage>
        <taxon>Bacteria</taxon>
        <taxon>Bacillati</taxon>
        <taxon>Bacillota</taxon>
        <taxon>Bacilli</taxon>
        <taxon>Bacillales</taxon>
        <taxon>Bacillaceae</taxon>
        <taxon>Halobacillus</taxon>
    </lineage>
</organism>
<dbReference type="PROSITE" id="PS51352">
    <property type="entry name" value="THIOREDOXIN_2"/>
    <property type="match status" value="1"/>
</dbReference>
<dbReference type="PANTHER" id="PTHR42852">
    <property type="entry name" value="THIOL:DISULFIDE INTERCHANGE PROTEIN DSBE"/>
    <property type="match status" value="1"/>
</dbReference>
<evidence type="ECO:0000313" key="3">
    <source>
        <dbReference type="EMBL" id="RDY70883.1"/>
    </source>
</evidence>
<evidence type="ECO:0000313" key="4">
    <source>
        <dbReference type="Proteomes" id="UP000257032"/>
    </source>
</evidence>
<dbReference type="Proteomes" id="UP000257032">
    <property type="component" value="Unassembled WGS sequence"/>
</dbReference>